<dbReference type="GO" id="GO:0051879">
    <property type="term" value="F:Hsp90 protein binding"/>
    <property type="evidence" value="ECO:0007669"/>
    <property type="project" value="TreeGrafter"/>
</dbReference>
<dbReference type="GO" id="GO:0001671">
    <property type="term" value="F:ATPase activator activity"/>
    <property type="evidence" value="ECO:0007669"/>
    <property type="project" value="InterPro"/>
</dbReference>
<dbReference type="InterPro" id="IPR015310">
    <property type="entry name" value="AHSA1-like_N"/>
</dbReference>
<proteinExistence type="inferred from homology"/>
<reference evidence="7 8" key="1">
    <citation type="submission" date="2019-07" db="EMBL/GenBank/DDBJ databases">
        <title>Genomics analysis of Aphanomyces spp. identifies a new class of oomycete effector associated with host adaptation.</title>
        <authorList>
            <person name="Gaulin E."/>
        </authorList>
    </citation>
    <scope>NUCLEOTIDE SEQUENCE [LARGE SCALE GENOMIC DNA]</scope>
    <source>
        <strain evidence="7 8">ATCC 201684</strain>
    </source>
</reference>
<sequence length="401" mass="43459">MFGSHGMSRHSDVLDCPVPTEPAGLSALVEEVKRRGNQAFSKGVLEEAEVLYTRGVEVAQTDVHILYSNRSAARLKMGKKELALEDAEAAVAAAPTFAKGFFRQGQALVALKKYQRAVDALTQAEALEPGNASVVKALTEAKDLLAKFGAADVVETPLSPKKKTVYNTTSTPSTTTKSTPKPAKADVVVEDGEEDLKDVRGYKKLADGRVTTFFNKELSSEEKALIGNIAPKKIDDVNAVQIKNVDGGSAWNQGNTFEEKDMTKFSRDRVTGLLSQVQPQPLSLEGTAGLLTVSEIKDMSGDASIAVVRGAKRYIFDLNFSVEVTWTPTSGEVAPLHASLKFLDMSSDCGGDYDVEVVVPERYSHPKGKLFHQTLSSKSGSSFQSLLFAQLKVFVNEYHTY</sequence>
<evidence type="ECO:0000256" key="3">
    <source>
        <dbReference type="ARBA" id="ARBA00022803"/>
    </source>
</evidence>
<feature type="compositionally biased region" description="Low complexity" evidence="5">
    <location>
        <begin position="168"/>
        <end position="182"/>
    </location>
</feature>
<dbReference type="VEuPathDB" id="FungiDB:AeMF1_011656"/>
<dbReference type="SUPFAM" id="SSF103111">
    <property type="entry name" value="Activator of Hsp90 ATPase, Aha1"/>
    <property type="match status" value="1"/>
</dbReference>
<dbReference type="GO" id="GO:0051087">
    <property type="term" value="F:protein-folding chaperone binding"/>
    <property type="evidence" value="ECO:0007669"/>
    <property type="project" value="InterPro"/>
</dbReference>
<dbReference type="InterPro" id="IPR036338">
    <property type="entry name" value="Aha1"/>
</dbReference>
<evidence type="ECO:0000313" key="7">
    <source>
        <dbReference type="EMBL" id="KAF0731553.1"/>
    </source>
</evidence>
<dbReference type="SUPFAM" id="SSF48452">
    <property type="entry name" value="TPR-like"/>
    <property type="match status" value="1"/>
</dbReference>
<dbReference type="Gene3D" id="1.25.40.10">
    <property type="entry name" value="Tetratricopeptide repeat domain"/>
    <property type="match status" value="1"/>
</dbReference>
<dbReference type="InterPro" id="IPR019734">
    <property type="entry name" value="TPR_rpt"/>
</dbReference>
<dbReference type="AlphaFoldDB" id="A0A6G0WVI7"/>
<dbReference type="Proteomes" id="UP000481153">
    <property type="component" value="Unassembled WGS sequence"/>
</dbReference>
<evidence type="ECO:0000256" key="2">
    <source>
        <dbReference type="ARBA" id="ARBA00022737"/>
    </source>
</evidence>
<comment type="caution">
    <text evidence="7">The sequence shown here is derived from an EMBL/GenBank/DDBJ whole genome shotgun (WGS) entry which is preliminary data.</text>
</comment>
<dbReference type="EMBL" id="VJMJ01000141">
    <property type="protein sequence ID" value="KAF0731553.1"/>
    <property type="molecule type" value="Genomic_DNA"/>
</dbReference>
<keyword evidence="3 4" id="KW-0802">TPR repeat</keyword>
<comment type="similarity">
    <text evidence="1">Belongs to the AHA1 family.</text>
</comment>
<dbReference type="Pfam" id="PF09229">
    <property type="entry name" value="Aha1_N"/>
    <property type="match status" value="1"/>
</dbReference>
<dbReference type="PANTHER" id="PTHR22904:SF523">
    <property type="entry name" value="STRESS-INDUCED-PHOSPHOPROTEIN 1"/>
    <property type="match status" value="1"/>
</dbReference>
<name>A0A6G0WVI7_9STRA</name>
<dbReference type="InterPro" id="IPR011990">
    <property type="entry name" value="TPR-like_helical_dom_sf"/>
</dbReference>
<protein>
    <recommendedName>
        <fullName evidence="6">Activator of Hsp90 ATPase AHSA1-like N-terminal domain-containing protein</fullName>
    </recommendedName>
</protein>
<evidence type="ECO:0000256" key="1">
    <source>
        <dbReference type="ARBA" id="ARBA00006817"/>
    </source>
</evidence>
<gene>
    <name evidence="7" type="ORF">Ae201684_011175</name>
</gene>
<dbReference type="PANTHER" id="PTHR22904">
    <property type="entry name" value="TPR REPEAT CONTAINING PROTEIN"/>
    <property type="match status" value="1"/>
</dbReference>
<keyword evidence="8" id="KW-1185">Reference proteome</keyword>
<evidence type="ECO:0000256" key="4">
    <source>
        <dbReference type="PROSITE-ProRule" id="PRU00339"/>
    </source>
</evidence>
<evidence type="ECO:0000259" key="6">
    <source>
        <dbReference type="SMART" id="SM01000"/>
    </source>
</evidence>
<evidence type="ECO:0000313" key="8">
    <source>
        <dbReference type="Proteomes" id="UP000481153"/>
    </source>
</evidence>
<dbReference type="SMART" id="SM01000">
    <property type="entry name" value="Aha1_N"/>
    <property type="match status" value="1"/>
</dbReference>
<dbReference type="Gene3D" id="3.15.10.20">
    <property type="entry name" value="Activator of Hsp90 ATPase Aha1, N-terminal domain"/>
    <property type="match status" value="1"/>
</dbReference>
<dbReference type="SMART" id="SM00028">
    <property type="entry name" value="TPR"/>
    <property type="match status" value="3"/>
</dbReference>
<feature type="repeat" description="TPR" evidence="4">
    <location>
        <begin position="98"/>
        <end position="131"/>
    </location>
</feature>
<evidence type="ECO:0000256" key="5">
    <source>
        <dbReference type="SAM" id="MobiDB-lite"/>
    </source>
</evidence>
<accession>A0A6G0WVI7</accession>
<organism evidence="7 8">
    <name type="scientific">Aphanomyces euteiches</name>
    <dbReference type="NCBI Taxonomy" id="100861"/>
    <lineage>
        <taxon>Eukaryota</taxon>
        <taxon>Sar</taxon>
        <taxon>Stramenopiles</taxon>
        <taxon>Oomycota</taxon>
        <taxon>Saprolegniomycetes</taxon>
        <taxon>Saprolegniales</taxon>
        <taxon>Verrucalvaceae</taxon>
        <taxon>Aphanomyces</taxon>
    </lineage>
</organism>
<feature type="domain" description="Activator of Hsp90 ATPase AHSA1-like N-terminal" evidence="6">
    <location>
        <begin position="259"/>
        <end position="400"/>
    </location>
</feature>
<keyword evidence="2" id="KW-0677">Repeat</keyword>
<feature type="region of interest" description="Disordered" evidence="5">
    <location>
        <begin position="164"/>
        <end position="184"/>
    </location>
</feature>
<dbReference type="PROSITE" id="PS50005">
    <property type="entry name" value="TPR"/>
    <property type="match status" value="1"/>
</dbReference>